<organism evidence="1 2">
    <name type="scientific">Gigaspora margarita</name>
    <dbReference type="NCBI Taxonomy" id="4874"/>
    <lineage>
        <taxon>Eukaryota</taxon>
        <taxon>Fungi</taxon>
        <taxon>Fungi incertae sedis</taxon>
        <taxon>Mucoromycota</taxon>
        <taxon>Glomeromycotina</taxon>
        <taxon>Glomeromycetes</taxon>
        <taxon>Diversisporales</taxon>
        <taxon>Gigasporaceae</taxon>
        <taxon>Gigaspora</taxon>
    </lineage>
</organism>
<sequence>MMNEIFAQECFDMIFKFLPTNKDLHSCLLVNKRWTTSAVPILWEAPFKINDKSTKVIQTYLAFIPDSTFLNLGYNRRIGLSINRPLFFNYPSFLKELSYDQFVNAAIVNNCCKDIIIELFKILAMNNVRLRKFIFYSCLNHHRFGNLDKIESLAFLYFFESSNFSECISIFNSLTYFNYSYQWPVQKTQLFNAIAEYCHNIENLKVSICNKDEGIALAALIRSQKYLKKFTLINSNNFVLFPVQALESQKHSLKCVAFEDMHCNSHLHKTSFFNYAIFQLNSSTINLLAQYSNINKMKFKHCEGLNSSVFLPLATAFSSLTSLEYSYGAYNIYDNTTPIELLSGLIMTSCNTLKRIILDWHSRDDLDITQLVKIISQDVISLEYLKIPLYTLEQLALIHRTHNQLRELEIHMDKKINPYFALSLFANIPLKCLKHSIQLRERDSFKKLPKT</sequence>
<evidence type="ECO:0008006" key="3">
    <source>
        <dbReference type="Google" id="ProtNLM"/>
    </source>
</evidence>
<dbReference type="InterPro" id="IPR032675">
    <property type="entry name" value="LRR_dom_sf"/>
</dbReference>
<comment type="caution">
    <text evidence="1">The sequence shown here is derived from an EMBL/GenBank/DDBJ whole genome shotgun (WGS) entry which is preliminary data.</text>
</comment>
<reference evidence="1 2" key="1">
    <citation type="journal article" date="2019" name="Environ. Microbiol.">
        <title>At the nexus of three kingdoms: the genome of the mycorrhizal fungus Gigaspora margarita provides insights into plant, endobacterial and fungal interactions.</title>
        <authorList>
            <person name="Venice F."/>
            <person name="Ghignone S."/>
            <person name="Salvioli di Fossalunga A."/>
            <person name="Amselem J."/>
            <person name="Novero M."/>
            <person name="Xianan X."/>
            <person name="Sedzielewska Toro K."/>
            <person name="Morin E."/>
            <person name="Lipzen A."/>
            <person name="Grigoriev I.V."/>
            <person name="Henrissat B."/>
            <person name="Martin F.M."/>
            <person name="Bonfante P."/>
        </authorList>
    </citation>
    <scope>NUCLEOTIDE SEQUENCE [LARGE SCALE GENOMIC DNA]</scope>
    <source>
        <strain evidence="1 2">BEG34</strain>
    </source>
</reference>
<gene>
    <name evidence="1" type="ORF">F8M41_012761</name>
</gene>
<dbReference type="AlphaFoldDB" id="A0A8H3WXJ8"/>
<name>A0A8H3WXJ8_GIGMA</name>
<dbReference type="Gene3D" id="3.80.10.10">
    <property type="entry name" value="Ribonuclease Inhibitor"/>
    <property type="match status" value="1"/>
</dbReference>
<dbReference type="Proteomes" id="UP000439903">
    <property type="component" value="Unassembled WGS sequence"/>
</dbReference>
<dbReference type="EMBL" id="WTPW01002597">
    <property type="protein sequence ID" value="KAF0375122.1"/>
    <property type="molecule type" value="Genomic_DNA"/>
</dbReference>
<keyword evidence="2" id="KW-1185">Reference proteome</keyword>
<evidence type="ECO:0000313" key="1">
    <source>
        <dbReference type="EMBL" id="KAF0375122.1"/>
    </source>
</evidence>
<proteinExistence type="predicted"/>
<evidence type="ECO:0000313" key="2">
    <source>
        <dbReference type="Proteomes" id="UP000439903"/>
    </source>
</evidence>
<dbReference type="OrthoDB" id="2333987at2759"/>
<protein>
    <recommendedName>
        <fullName evidence="3">F-box domain-containing protein</fullName>
    </recommendedName>
</protein>
<accession>A0A8H3WXJ8</accession>